<dbReference type="InterPro" id="IPR002403">
    <property type="entry name" value="Cyt_P450_E_grp-IV"/>
</dbReference>
<dbReference type="GO" id="GO:0016117">
    <property type="term" value="P:carotenoid biosynthetic process"/>
    <property type="evidence" value="ECO:0007669"/>
    <property type="project" value="UniProtKB-KW"/>
</dbReference>
<evidence type="ECO:0000256" key="3">
    <source>
        <dbReference type="ARBA" id="ARBA00022679"/>
    </source>
</evidence>
<comment type="cofactor">
    <cofactor evidence="7">
        <name>heme</name>
        <dbReference type="ChEBI" id="CHEBI:30413"/>
    </cofactor>
</comment>
<keyword evidence="5" id="KW-0125">Carotenoid biosynthesis</keyword>
<dbReference type="SFLD" id="SFLDG01018">
    <property type="entry name" value="Squalene/Phytoene_Synthase_Lik"/>
    <property type="match status" value="1"/>
</dbReference>
<dbReference type="Proteomes" id="UP000654075">
    <property type="component" value="Unassembled WGS sequence"/>
</dbReference>
<comment type="caution">
    <text evidence="9">The sequence shown here is derived from an EMBL/GenBank/DDBJ whole genome shotgun (WGS) entry which is preliminary data.</text>
</comment>
<keyword evidence="3" id="KW-0808">Transferase</keyword>
<dbReference type="InterPro" id="IPR001128">
    <property type="entry name" value="Cyt_P450"/>
</dbReference>
<reference evidence="9" key="1">
    <citation type="submission" date="2021-02" db="EMBL/GenBank/DDBJ databases">
        <authorList>
            <person name="Dougan E. K."/>
            <person name="Rhodes N."/>
            <person name="Thang M."/>
            <person name="Chan C."/>
        </authorList>
    </citation>
    <scope>NUCLEOTIDE SEQUENCE</scope>
</reference>
<feature type="binding site" description="axial binding residue" evidence="7">
    <location>
        <position position="357"/>
    </location>
    <ligand>
        <name>heme</name>
        <dbReference type="ChEBI" id="CHEBI:30413"/>
    </ligand>
    <ligandPart>
        <name>Fe</name>
        <dbReference type="ChEBI" id="CHEBI:18248"/>
    </ligandPart>
</feature>
<evidence type="ECO:0000256" key="4">
    <source>
        <dbReference type="ARBA" id="ARBA00022723"/>
    </source>
</evidence>
<feature type="non-terminal residue" evidence="9">
    <location>
        <position position="774"/>
    </location>
</feature>
<dbReference type="Gene3D" id="1.10.630.10">
    <property type="entry name" value="Cytochrome P450"/>
    <property type="match status" value="1"/>
</dbReference>
<protein>
    <recommendedName>
        <fullName evidence="2">15-cis-phytoene synthase</fullName>
        <ecNumber evidence="2">2.5.1.32</ecNumber>
    </recommendedName>
</protein>
<dbReference type="GO" id="GO:0051996">
    <property type="term" value="F:squalene synthase [NAD(P)H] activity"/>
    <property type="evidence" value="ECO:0007669"/>
    <property type="project" value="InterPro"/>
</dbReference>
<dbReference type="GO" id="GO:0004497">
    <property type="term" value="F:monooxygenase activity"/>
    <property type="evidence" value="ECO:0007669"/>
    <property type="project" value="InterPro"/>
</dbReference>
<dbReference type="InterPro" id="IPR019845">
    <property type="entry name" value="Squalene/phytoene_synthase_CS"/>
</dbReference>
<evidence type="ECO:0000256" key="6">
    <source>
        <dbReference type="ARBA" id="ARBA00023004"/>
    </source>
</evidence>
<dbReference type="InterPro" id="IPR044843">
    <property type="entry name" value="Trans_IPPS_bact-type"/>
</dbReference>
<evidence type="ECO:0000256" key="8">
    <source>
        <dbReference type="SAM" id="MobiDB-lite"/>
    </source>
</evidence>
<name>A0A813D6H6_POLGL</name>
<dbReference type="PROSITE" id="PS01045">
    <property type="entry name" value="SQUALEN_PHYTOEN_SYN_2"/>
    <property type="match status" value="1"/>
</dbReference>
<dbReference type="GO" id="GO:0016705">
    <property type="term" value="F:oxidoreductase activity, acting on paired donors, with incorporation or reduction of molecular oxygen"/>
    <property type="evidence" value="ECO:0007669"/>
    <property type="project" value="InterPro"/>
</dbReference>
<gene>
    <name evidence="9" type="ORF">PGLA1383_LOCUS200</name>
</gene>
<dbReference type="EC" id="2.5.1.32" evidence="2"/>
<dbReference type="AlphaFoldDB" id="A0A813D6H6"/>
<comment type="catalytic activity">
    <reaction evidence="1">
        <text>2 (2E,6E,10E)-geranylgeranyl diphosphate = 15-cis-phytoene + 2 diphosphate</text>
        <dbReference type="Rhea" id="RHEA:34475"/>
        <dbReference type="ChEBI" id="CHEBI:27787"/>
        <dbReference type="ChEBI" id="CHEBI:33019"/>
        <dbReference type="ChEBI" id="CHEBI:58756"/>
        <dbReference type="EC" id="2.5.1.32"/>
    </reaction>
</comment>
<dbReference type="SFLD" id="SFLDS00005">
    <property type="entry name" value="Isoprenoid_Synthase_Type_I"/>
    <property type="match status" value="1"/>
</dbReference>
<evidence type="ECO:0000256" key="7">
    <source>
        <dbReference type="PIRSR" id="PIRSR602403-1"/>
    </source>
</evidence>
<dbReference type="GO" id="GO:0020037">
    <property type="term" value="F:heme binding"/>
    <property type="evidence" value="ECO:0007669"/>
    <property type="project" value="InterPro"/>
</dbReference>
<dbReference type="GO" id="GO:0004311">
    <property type="term" value="F:geranylgeranyl diphosphate synthase activity"/>
    <property type="evidence" value="ECO:0007669"/>
    <property type="project" value="InterPro"/>
</dbReference>
<dbReference type="SUPFAM" id="SSF48264">
    <property type="entry name" value="Cytochrome P450"/>
    <property type="match status" value="1"/>
</dbReference>
<dbReference type="PROSITE" id="PS00086">
    <property type="entry name" value="CYTOCHROME_P450"/>
    <property type="match status" value="1"/>
</dbReference>
<dbReference type="Pfam" id="PF00067">
    <property type="entry name" value="p450"/>
    <property type="match status" value="1"/>
</dbReference>
<evidence type="ECO:0000256" key="5">
    <source>
        <dbReference type="ARBA" id="ARBA00022746"/>
    </source>
</evidence>
<dbReference type="OrthoDB" id="6600518at2759"/>
<feature type="region of interest" description="Disordered" evidence="8">
    <location>
        <begin position="411"/>
        <end position="432"/>
    </location>
</feature>
<dbReference type="InterPro" id="IPR033904">
    <property type="entry name" value="Trans_IPPS_HH"/>
</dbReference>
<dbReference type="InterPro" id="IPR036396">
    <property type="entry name" value="Cyt_P450_sf"/>
</dbReference>
<dbReference type="Pfam" id="PF00494">
    <property type="entry name" value="SQS_PSY"/>
    <property type="match status" value="1"/>
</dbReference>
<keyword evidence="4 7" id="KW-0479">Metal-binding</keyword>
<dbReference type="OMA" id="RVVWAIY"/>
<accession>A0A813D6H6</accession>
<dbReference type="InterPro" id="IPR017972">
    <property type="entry name" value="Cyt_P450_CS"/>
</dbReference>
<dbReference type="SUPFAM" id="SSF48576">
    <property type="entry name" value="Terpenoid synthases"/>
    <property type="match status" value="1"/>
</dbReference>
<evidence type="ECO:0000313" key="10">
    <source>
        <dbReference type="Proteomes" id="UP000654075"/>
    </source>
</evidence>
<dbReference type="PRINTS" id="PR00465">
    <property type="entry name" value="EP450IV"/>
</dbReference>
<dbReference type="GO" id="GO:0005506">
    <property type="term" value="F:iron ion binding"/>
    <property type="evidence" value="ECO:0007669"/>
    <property type="project" value="InterPro"/>
</dbReference>
<dbReference type="Gene3D" id="1.10.600.10">
    <property type="entry name" value="Farnesyl Diphosphate Synthase"/>
    <property type="match status" value="1"/>
</dbReference>
<sequence>MGKGLIPADPVTWRSRRRAIVPGFHKKWLQETTSLVVDCAVNLCNDLESSIAQSKSSSALVNMEERFTSASLDIIGQAIFDYEFGSIQRESPVIRATYSVLREAERRAQSVIPYWNLPGASSVFRDQKSHSEHLTLLNAVLDELIRKAMKEPKDPEKDRLSLLQYLVITKNEDVTNRQLRDDLMTLLIAGHETTAAMLTWALHELQQPENLCYLQEVKQEVDQVLGGRRPEFEDFAKMPLLLNALMETLRLYPEPPLLIRRCELGDDVKVGPTCKNVKGDTVSILPGQDIFISVWSLHRSKTLWGEDADKFRPHRWKDAMPGKGGWAGYNPAKAGHYPDERAADYAFLPFGAGSRKCIGDNFALLEAQAVFCTLIQRFTFEPAGKPEMTTGATIHTVSGLNFNIARRADSDVKLSPGSTSEATSAQSKPHMEKKLTANVAERIKPEAMVVPTARELRMLFTQQKEDIKRMGEADNYDALEKAYKQCKEVTREHSKTFFLGSQLLEEDEQRVVWAIYNWCRNTDELVDGPEAVNTTMDDLEQWEERLNMVFELQDSLSPSSDWSDLSLADGIRKYSLIQRPFQDMIGGMAMDLVKTRYATFQELEVYCYRVAGTVGVMTLPVLGFDSLQNFTEELQENTIAAAMSLGVALQLTNILRDIGEDARRGRIYVPLEDLARFGITEQEILDASENVDDHPLNTEQKYRDFMEFQMARCDESYEAAKNGIVGLSEVNRLGVMAALYVYGELLKKIRENNYDNLSRRAYVPFADKVILMGE</sequence>
<evidence type="ECO:0000313" key="9">
    <source>
        <dbReference type="EMBL" id="CAE8581171.1"/>
    </source>
</evidence>
<dbReference type="EMBL" id="CAJNNV010000039">
    <property type="protein sequence ID" value="CAE8581171.1"/>
    <property type="molecule type" value="Genomic_DNA"/>
</dbReference>
<feature type="compositionally biased region" description="Polar residues" evidence="8">
    <location>
        <begin position="416"/>
        <end position="427"/>
    </location>
</feature>
<organism evidence="9 10">
    <name type="scientific">Polarella glacialis</name>
    <name type="common">Dinoflagellate</name>
    <dbReference type="NCBI Taxonomy" id="89957"/>
    <lineage>
        <taxon>Eukaryota</taxon>
        <taxon>Sar</taxon>
        <taxon>Alveolata</taxon>
        <taxon>Dinophyceae</taxon>
        <taxon>Suessiales</taxon>
        <taxon>Suessiaceae</taxon>
        <taxon>Polarella</taxon>
    </lineage>
</organism>
<evidence type="ECO:0000256" key="2">
    <source>
        <dbReference type="ARBA" id="ARBA00012396"/>
    </source>
</evidence>
<keyword evidence="10" id="KW-1185">Reference proteome</keyword>
<proteinExistence type="predicted"/>
<dbReference type="InterPro" id="IPR008949">
    <property type="entry name" value="Isoprenoid_synthase_dom_sf"/>
</dbReference>
<dbReference type="PRINTS" id="PR00385">
    <property type="entry name" value="P450"/>
</dbReference>
<dbReference type="CDD" id="cd00683">
    <property type="entry name" value="Trans_IPPS_HH"/>
    <property type="match status" value="1"/>
</dbReference>
<dbReference type="SFLD" id="SFLDG01212">
    <property type="entry name" value="Phytoene_synthase_like"/>
    <property type="match status" value="1"/>
</dbReference>
<keyword evidence="6 7" id="KW-0408">Iron</keyword>
<keyword evidence="7" id="KW-0349">Heme</keyword>
<dbReference type="PANTHER" id="PTHR31480">
    <property type="entry name" value="BIFUNCTIONAL LYCOPENE CYCLASE/PHYTOENE SYNTHASE"/>
    <property type="match status" value="1"/>
</dbReference>
<evidence type="ECO:0000256" key="1">
    <source>
        <dbReference type="ARBA" id="ARBA00001805"/>
    </source>
</evidence>
<dbReference type="InterPro" id="IPR002060">
    <property type="entry name" value="Squ/phyt_synthse"/>
</dbReference>